<dbReference type="Gene3D" id="1.20.1260.100">
    <property type="entry name" value="TspO/MBR protein"/>
    <property type="match status" value="1"/>
</dbReference>
<evidence type="ECO:0000313" key="3">
    <source>
        <dbReference type="Proteomes" id="UP000594342"/>
    </source>
</evidence>
<feature type="transmembrane region" description="Helical" evidence="1">
    <location>
        <begin position="48"/>
        <end position="71"/>
    </location>
</feature>
<keyword evidence="3" id="KW-1185">Reference proteome</keyword>
<dbReference type="EMBL" id="UPSH01000001">
    <property type="protein sequence ID" value="VBB18066.1"/>
    <property type="molecule type" value="Genomic_DNA"/>
</dbReference>
<reference evidence="2 3" key="1">
    <citation type="submission" date="2018-10" db="EMBL/GenBank/DDBJ databases">
        <authorList>
            <consortium name="IHU Genomes"/>
        </authorList>
    </citation>
    <scope>NUCLEOTIDE SEQUENCE [LARGE SCALE GENOMIC DNA]</scope>
    <source>
        <strain evidence="2 3">A1</strain>
    </source>
</reference>
<evidence type="ECO:0008006" key="4">
    <source>
        <dbReference type="Google" id="ProtNLM"/>
    </source>
</evidence>
<keyword evidence="1" id="KW-0812">Transmembrane</keyword>
<dbReference type="InterPro" id="IPR038330">
    <property type="entry name" value="TspO/MBR-related_sf"/>
</dbReference>
<evidence type="ECO:0000256" key="1">
    <source>
        <dbReference type="SAM" id="Phobius"/>
    </source>
</evidence>
<sequence length="237" mass="26353">MLELWTVIVNAVVLFVTLIGNGLVSSLSSNNIGVVSNKYQLPITPVGWTFSIWGLIYLQQIVLCILTFLGYYGVVNTDAGVLALNNVSLICLAVANVFNFLWLFAFVNERLTISLFLILALLISLVVGIFFNSGVDVPFSWPAWVICFYAGWVFVATLLNFFIVLRYDIPVGSVVVVDMISTYAVFSTVFFVILLWIMWSTNFFNFSDLSVVNWSNFGVIPSMLWAVIGAIVKLVSP</sequence>
<feature type="transmembrane region" description="Helical" evidence="1">
    <location>
        <begin position="6"/>
        <end position="27"/>
    </location>
</feature>
<evidence type="ECO:0000313" key="2">
    <source>
        <dbReference type="EMBL" id="VBB18066.1"/>
    </source>
</evidence>
<protein>
    <recommendedName>
        <fullName evidence="4">Tryptophan-rich sensory protein</fullName>
    </recommendedName>
</protein>
<name>A0A5K0UAE6_9VIRU</name>
<dbReference type="PANTHER" id="PTHR33802">
    <property type="entry name" value="SI:CH211-161H7.5-RELATED"/>
    <property type="match status" value="1"/>
</dbReference>
<feature type="transmembrane region" description="Helical" evidence="1">
    <location>
        <begin position="175"/>
        <end position="199"/>
    </location>
</feature>
<proteinExistence type="predicted"/>
<feature type="transmembrane region" description="Helical" evidence="1">
    <location>
        <begin position="111"/>
        <end position="131"/>
    </location>
</feature>
<comment type="caution">
    <text evidence="2">The sequence shown here is derived from an EMBL/GenBank/DDBJ whole genome shotgun (WGS) entry which is preliminary data.</text>
</comment>
<accession>A0A5K0UAE6</accession>
<gene>
    <name evidence="2" type="ORF">YASMINEVIRUS_529</name>
</gene>
<keyword evidence="1" id="KW-0472">Membrane</keyword>
<dbReference type="Proteomes" id="UP000594342">
    <property type="component" value="Unassembled WGS sequence"/>
</dbReference>
<keyword evidence="1" id="KW-1133">Transmembrane helix</keyword>
<feature type="transmembrane region" description="Helical" evidence="1">
    <location>
        <begin position="83"/>
        <end position="104"/>
    </location>
</feature>
<feature type="transmembrane region" description="Helical" evidence="1">
    <location>
        <begin position="143"/>
        <end position="163"/>
    </location>
</feature>
<organism evidence="2 3">
    <name type="scientific">Yasminevirus sp. GU-2018</name>
    <dbReference type="NCBI Taxonomy" id="2420051"/>
    <lineage>
        <taxon>Viruses</taxon>
        <taxon>Varidnaviria</taxon>
        <taxon>Bamfordvirae</taxon>
        <taxon>Nucleocytoviricota</taxon>
        <taxon>Megaviricetes</taxon>
        <taxon>Imitervirales</taxon>
        <taxon>Mimiviridae</taxon>
        <taxon>Klosneuvirinae</taxon>
        <taxon>Yasminevirus</taxon>
        <taxon>Yasminevirus saudimassiliense</taxon>
    </lineage>
</organism>
<dbReference type="PANTHER" id="PTHR33802:SF1">
    <property type="entry name" value="XK-RELATED PROTEIN"/>
    <property type="match status" value="1"/>
</dbReference>
<feature type="transmembrane region" description="Helical" evidence="1">
    <location>
        <begin position="211"/>
        <end position="235"/>
    </location>
</feature>